<name>A0AAE1BDX8_9GAST</name>
<gene>
    <name evidence="2" type="ORF">RRG08_059337</name>
</gene>
<accession>A0AAE1BDX8</accession>
<keyword evidence="1" id="KW-0472">Membrane</keyword>
<evidence type="ECO:0000313" key="3">
    <source>
        <dbReference type="Proteomes" id="UP001283361"/>
    </source>
</evidence>
<comment type="caution">
    <text evidence="2">The sequence shown here is derived from an EMBL/GenBank/DDBJ whole genome shotgun (WGS) entry which is preliminary data.</text>
</comment>
<dbReference type="EMBL" id="JAWDGP010000016">
    <property type="protein sequence ID" value="KAK3804367.1"/>
    <property type="molecule type" value="Genomic_DNA"/>
</dbReference>
<dbReference type="Proteomes" id="UP001283361">
    <property type="component" value="Unassembled WGS sequence"/>
</dbReference>
<keyword evidence="1" id="KW-0812">Transmembrane</keyword>
<sequence>MGPRRGNNKEINGVNIRILFVFNGYLISSLNSWLLALQVAPHEVVSKIRCGQILVESPVTTCDLCVHLSGTGSSLVTTSSLSQASKDSDCLQLGASSFTLHSKTANSSGYVIPG</sequence>
<feature type="transmembrane region" description="Helical" evidence="1">
    <location>
        <begin position="20"/>
        <end position="40"/>
    </location>
</feature>
<keyword evidence="3" id="KW-1185">Reference proteome</keyword>
<reference evidence="2" key="1">
    <citation type="journal article" date="2023" name="G3 (Bethesda)">
        <title>A reference genome for the long-term kleptoplast-retaining sea slug Elysia crispata morphotype clarki.</title>
        <authorList>
            <person name="Eastman K.E."/>
            <person name="Pendleton A.L."/>
            <person name="Shaikh M.A."/>
            <person name="Suttiyut T."/>
            <person name="Ogas R."/>
            <person name="Tomko P."/>
            <person name="Gavelis G."/>
            <person name="Widhalm J.R."/>
            <person name="Wisecaver J.H."/>
        </authorList>
    </citation>
    <scope>NUCLEOTIDE SEQUENCE</scope>
    <source>
        <strain evidence="2">ECLA1</strain>
    </source>
</reference>
<keyword evidence="1" id="KW-1133">Transmembrane helix</keyword>
<evidence type="ECO:0000256" key="1">
    <source>
        <dbReference type="SAM" id="Phobius"/>
    </source>
</evidence>
<organism evidence="2 3">
    <name type="scientific">Elysia crispata</name>
    <name type="common">lettuce slug</name>
    <dbReference type="NCBI Taxonomy" id="231223"/>
    <lineage>
        <taxon>Eukaryota</taxon>
        <taxon>Metazoa</taxon>
        <taxon>Spiralia</taxon>
        <taxon>Lophotrochozoa</taxon>
        <taxon>Mollusca</taxon>
        <taxon>Gastropoda</taxon>
        <taxon>Heterobranchia</taxon>
        <taxon>Euthyneura</taxon>
        <taxon>Panpulmonata</taxon>
        <taxon>Sacoglossa</taxon>
        <taxon>Placobranchoidea</taxon>
        <taxon>Plakobranchidae</taxon>
        <taxon>Elysia</taxon>
    </lineage>
</organism>
<protein>
    <submittedName>
        <fullName evidence="2">Uncharacterized protein</fullName>
    </submittedName>
</protein>
<dbReference type="AlphaFoldDB" id="A0AAE1BDX8"/>
<evidence type="ECO:0000313" key="2">
    <source>
        <dbReference type="EMBL" id="KAK3804367.1"/>
    </source>
</evidence>
<proteinExistence type="predicted"/>